<dbReference type="GeneID" id="50232595"/>
<name>A0A7Z1S4I7_9VIBR</name>
<dbReference type="EMBL" id="MDBS01000003">
    <property type="protein sequence ID" value="PMP32817.1"/>
    <property type="molecule type" value="Genomic_DNA"/>
</dbReference>
<sequence>MKRFLIAALAIGITGCKTLPNTATDTLSEPQGNGALAIATIISKHDSTYPCETFVFDLKEKIDGNLVGSEPQTLRMFVYEDAKYALFDGIKPGNYILTQFRCNMRRGLAVNGGKSFLSVDLGIEHTIKENAVTVSPLFVYATQQKDRFFNVQVDLWEQKDVEPFQELLTNEVSNKWEVSDFEG</sequence>
<organism evidence="1">
    <name type="scientific">Vibrio cyclitrophicus</name>
    <dbReference type="NCBI Taxonomy" id="47951"/>
    <lineage>
        <taxon>Bacteria</taxon>
        <taxon>Pseudomonadati</taxon>
        <taxon>Pseudomonadota</taxon>
        <taxon>Gammaproteobacteria</taxon>
        <taxon>Vibrionales</taxon>
        <taxon>Vibrionaceae</taxon>
        <taxon>Vibrio</taxon>
    </lineage>
</organism>
<dbReference type="PROSITE" id="PS51257">
    <property type="entry name" value="PROKAR_LIPOPROTEIN"/>
    <property type="match status" value="1"/>
</dbReference>
<protein>
    <recommendedName>
        <fullName evidence="2">Lipoprotein</fullName>
    </recommendedName>
</protein>
<gene>
    <name evidence="1" type="ORF">BCS90_08700</name>
</gene>
<dbReference type="RefSeq" id="WP_010430287.1">
    <property type="nucleotide sequence ID" value="NZ_AP025481.1"/>
</dbReference>
<evidence type="ECO:0008006" key="2">
    <source>
        <dbReference type="Google" id="ProtNLM"/>
    </source>
</evidence>
<accession>A0A7Z1S4I7</accession>
<evidence type="ECO:0000313" key="1">
    <source>
        <dbReference type="EMBL" id="PMP32817.1"/>
    </source>
</evidence>
<reference evidence="1" key="1">
    <citation type="submission" date="2016-07" db="EMBL/GenBank/DDBJ databases">
        <authorList>
            <person name="Kauffman K."/>
            <person name="Arevalo P."/>
            <person name="Polz M.F."/>
        </authorList>
    </citation>
    <scope>NUCLEOTIDE SEQUENCE</scope>
    <source>
        <strain evidence="1">10N.222.46.E12</strain>
    </source>
</reference>
<comment type="caution">
    <text evidence="1">The sequence shown here is derived from an EMBL/GenBank/DDBJ whole genome shotgun (WGS) entry which is preliminary data.</text>
</comment>
<reference evidence="1" key="2">
    <citation type="journal article" date="2018" name="Nature">
        <title>A major lineage of non-tailed dsDNA viruses as unrecognized killers of marine bacteria.</title>
        <authorList>
            <person name="Kauffman K.M."/>
            <person name="Hussain F.A."/>
            <person name="Yang J."/>
            <person name="Arevalo P."/>
            <person name="Brown J.M."/>
            <person name="Chang W.K."/>
            <person name="VanInsberghe D."/>
            <person name="Elsherbini J."/>
            <person name="Sharma R.S."/>
            <person name="Cutler M.B."/>
            <person name="Kelly L."/>
            <person name="Polz M.F."/>
        </authorList>
    </citation>
    <scope>NUCLEOTIDE SEQUENCE</scope>
    <source>
        <strain evidence="1">10N.222.46.E12</strain>
    </source>
</reference>
<dbReference type="AlphaFoldDB" id="A0A7Z1S4I7"/>
<proteinExistence type="predicted"/>